<dbReference type="KEGG" id="dpx:DAPPUDRAFT_102050"/>
<feature type="compositionally biased region" description="Basic and acidic residues" evidence="1">
    <location>
        <begin position="309"/>
        <end position="324"/>
    </location>
</feature>
<protein>
    <recommendedName>
        <fullName evidence="2">Transposable element P transposase-like GTP-binding insertion domain-containing protein</fullName>
    </recommendedName>
</protein>
<accession>E9GF72</accession>
<dbReference type="Proteomes" id="UP000000305">
    <property type="component" value="Unassembled WGS sequence"/>
</dbReference>
<evidence type="ECO:0000259" key="2">
    <source>
        <dbReference type="Pfam" id="PF21788"/>
    </source>
</evidence>
<dbReference type="EMBL" id="GL732542">
    <property type="protein sequence ID" value="EFX81861.1"/>
    <property type="molecule type" value="Genomic_DNA"/>
</dbReference>
<keyword evidence="4" id="KW-1185">Reference proteome</keyword>
<sequence>MGNLRNQWKVRLGWEDFLCNEASNGNGTRRKDMFKGKQVSHSDFILLYNYDKPVQGGMRIAFRLTEDHMSPNSFAKMNVRLMAQIFLHSVAKAFEFYRLKNPDTREPFKQTETTQLMCQTLNHAFDVLKGRKYQDRITTYNWDKRKKILLDLLQAINETKEHSLESKSNGRPFFSDTSLMAMRITITSAIELTEFLLKTFKYAFVLSGKFHQDGLEREDEAFQDQEDHGEVEPPGHGPDDNDPFNVPQNFQFQGAIVPPLIHVVNLRELDPPISVGCYMKIKTGGFIDTMLKTLRRSQSPSKRKRFSTKKPEKGEDKGSKRKNDAIASVLDESTMFKIRWLQSHPSIPQNRTQILQYMSETFECRQTMIETDLKSATLVLEKCPRFTDFEHGFLIINEFLTKYPSSGAFEDNFLFRLSSKIREVATIEKITVPVKCSDGIIN</sequence>
<evidence type="ECO:0000256" key="1">
    <source>
        <dbReference type="SAM" id="MobiDB-lite"/>
    </source>
</evidence>
<dbReference type="HOGENOM" id="CLU_620032_0_0_1"/>
<gene>
    <name evidence="3" type="ORF">DAPPUDRAFT_102050</name>
</gene>
<name>E9GF72_DAPPU</name>
<feature type="domain" description="Transposable element P transposase-like GTP-binding insertion" evidence="2">
    <location>
        <begin position="37"/>
        <end position="133"/>
    </location>
</feature>
<evidence type="ECO:0000313" key="3">
    <source>
        <dbReference type="EMBL" id="EFX81861.1"/>
    </source>
</evidence>
<reference evidence="3 4" key="1">
    <citation type="journal article" date="2011" name="Science">
        <title>The ecoresponsive genome of Daphnia pulex.</title>
        <authorList>
            <person name="Colbourne J.K."/>
            <person name="Pfrender M.E."/>
            <person name="Gilbert D."/>
            <person name="Thomas W.K."/>
            <person name="Tucker A."/>
            <person name="Oakley T.H."/>
            <person name="Tokishita S."/>
            <person name="Aerts A."/>
            <person name="Arnold G.J."/>
            <person name="Basu M.K."/>
            <person name="Bauer D.J."/>
            <person name="Caceres C.E."/>
            <person name="Carmel L."/>
            <person name="Casola C."/>
            <person name="Choi J.H."/>
            <person name="Detter J.C."/>
            <person name="Dong Q."/>
            <person name="Dusheyko S."/>
            <person name="Eads B.D."/>
            <person name="Frohlich T."/>
            <person name="Geiler-Samerotte K.A."/>
            <person name="Gerlach D."/>
            <person name="Hatcher P."/>
            <person name="Jogdeo S."/>
            <person name="Krijgsveld J."/>
            <person name="Kriventseva E.V."/>
            <person name="Kultz D."/>
            <person name="Laforsch C."/>
            <person name="Lindquist E."/>
            <person name="Lopez J."/>
            <person name="Manak J.R."/>
            <person name="Muller J."/>
            <person name="Pangilinan J."/>
            <person name="Patwardhan R.P."/>
            <person name="Pitluck S."/>
            <person name="Pritham E.J."/>
            <person name="Rechtsteiner A."/>
            <person name="Rho M."/>
            <person name="Rogozin I.B."/>
            <person name="Sakarya O."/>
            <person name="Salamov A."/>
            <person name="Schaack S."/>
            <person name="Shapiro H."/>
            <person name="Shiga Y."/>
            <person name="Skalitzky C."/>
            <person name="Smith Z."/>
            <person name="Souvorov A."/>
            <person name="Sung W."/>
            <person name="Tang Z."/>
            <person name="Tsuchiya D."/>
            <person name="Tu H."/>
            <person name="Vos H."/>
            <person name="Wang M."/>
            <person name="Wolf Y.I."/>
            <person name="Yamagata H."/>
            <person name="Yamada T."/>
            <person name="Ye Y."/>
            <person name="Shaw J.R."/>
            <person name="Andrews J."/>
            <person name="Crease T.J."/>
            <person name="Tang H."/>
            <person name="Lucas S.M."/>
            <person name="Robertson H.M."/>
            <person name="Bork P."/>
            <person name="Koonin E.V."/>
            <person name="Zdobnov E.M."/>
            <person name="Grigoriev I.V."/>
            <person name="Lynch M."/>
            <person name="Boore J.L."/>
        </authorList>
    </citation>
    <scope>NUCLEOTIDE SEQUENCE [LARGE SCALE GENOMIC DNA]</scope>
</reference>
<proteinExistence type="predicted"/>
<feature type="region of interest" description="Disordered" evidence="1">
    <location>
        <begin position="293"/>
        <end position="324"/>
    </location>
</feature>
<evidence type="ECO:0000313" key="4">
    <source>
        <dbReference type="Proteomes" id="UP000000305"/>
    </source>
</evidence>
<dbReference type="OrthoDB" id="7760234at2759"/>
<organism evidence="3 4">
    <name type="scientific">Daphnia pulex</name>
    <name type="common">Water flea</name>
    <dbReference type="NCBI Taxonomy" id="6669"/>
    <lineage>
        <taxon>Eukaryota</taxon>
        <taxon>Metazoa</taxon>
        <taxon>Ecdysozoa</taxon>
        <taxon>Arthropoda</taxon>
        <taxon>Crustacea</taxon>
        <taxon>Branchiopoda</taxon>
        <taxon>Diplostraca</taxon>
        <taxon>Cladocera</taxon>
        <taxon>Anomopoda</taxon>
        <taxon>Daphniidae</taxon>
        <taxon>Daphnia</taxon>
    </lineage>
</organism>
<feature type="compositionally biased region" description="Basic and acidic residues" evidence="1">
    <location>
        <begin position="225"/>
        <end position="239"/>
    </location>
</feature>
<dbReference type="AlphaFoldDB" id="E9GF72"/>
<dbReference type="InParanoid" id="E9GF72"/>
<feature type="region of interest" description="Disordered" evidence="1">
    <location>
        <begin position="219"/>
        <end position="247"/>
    </location>
</feature>
<dbReference type="Pfam" id="PF21788">
    <property type="entry name" value="TNP-like_GBD"/>
    <property type="match status" value="1"/>
</dbReference>
<dbReference type="InterPro" id="IPR048366">
    <property type="entry name" value="TNP-like_GBD"/>
</dbReference>